<keyword evidence="5" id="KW-1185">Reference proteome</keyword>
<comment type="similarity">
    <text evidence="1">Belongs to the ComF/GntX family.</text>
</comment>
<feature type="transmembrane region" description="Helical" evidence="2">
    <location>
        <begin position="12"/>
        <end position="30"/>
    </location>
</feature>
<dbReference type="Pfam" id="PF00156">
    <property type="entry name" value="Pribosyltran"/>
    <property type="match status" value="1"/>
</dbReference>
<reference evidence="4 5" key="1">
    <citation type="submission" date="2021-02" db="EMBL/GenBank/DDBJ databases">
        <title>Complete Genome Sequence of Arcanobacterium phocisimile strain DSM 26142T from a harbour seal.</title>
        <authorList>
            <person name="Borowiak M."/>
            <person name="Alssahen M."/>
            <person name="Malorny B."/>
            <person name="Laemmler C."/>
            <person name="Siebert U."/>
            <person name="Ploetz M."/>
            <person name="Abdulmawjood A."/>
        </authorList>
    </citation>
    <scope>NUCLEOTIDE SEQUENCE [LARGE SCALE GENOMIC DNA]</scope>
    <source>
        <strain evidence="4 5">DSM 26142</strain>
    </source>
</reference>
<dbReference type="PANTHER" id="PTHR47505">
    <property type="entry name" value="DNA UTILIZATION PROTEIN YHGH"/>
    <property type="match status" value="1"/>
</dbReference>
<evidence type="ECO:0000313" key="4">
    <source>
        <dbReference type="EMBL" id="QRV01862.1"/>
    </source>
</evidence>
<dbReference type="InterPro" id="IPR000836">
    <property type="entry name" value="PRTase_dom"/>
</dbReference>
<keyword evidence="2" id="KW-0812">Transmembrane</keyword>
<evidence type="ECO:0000256" key="2">
    <source>
        <dbReference type="SAM" id="Phobius"/>
    </source>
</evidence>
<protein>
    <submittedName>
        <fullName evidence="4">ComF family protein</fullName>
    </submittedName>
</protein>
<feature type="domain" description="Phosphoribosyltransferase" evidence="3">
    <location>
        <begin position="163"/>
        <end position="247"/>
    </location>
</feature>
<accession>A0ABX7IFY0</accession>
<dbReference type="CDD" id="cd06223">
    <property type="entry name" value="PRTases_typeI"/>
    <property type="match status" value="1"/>
</dbReference>
<dbReference type="Gene3D" id="3.40.50.2020">
    <property type="match status" value="1"/>
</dbReference>
<organism evidence="4 5">
    <name type="scientific">Arcanobacterium phocisimile</name>
    <dbReference type="NCBI Taxonomy" id="1302235"/>
    <lineage>
        <taxon>Bacteria</taxon>
        <taxon>Bacillati</taxon>
        <taxon>Actinomycetota</taxon>
        <taxon>Actinomycetes</taxon>
        <taxon>Actinomycetales</taxon>
        <taxon>Actinomycetaceae</taxon>
        <taxon>Arcanobacterium</taxon>
    </lineage>
</organism>
<gene>
    <name evidence="4" type="ORF">JTE88_07185</name>
</gene>
<proteinExistence type="inferred from homology"/>
<evidence type="ECO:0000313" key="5">
    <source>
        <dbReference type="Proteomes" id="UP000602653"/>
    </source>
</evidence>
<dbReference type="EMBL" id="CP070228">
    <property type="protein sequence ID" value="QRV01862.1"/>
    <property type="molecule type" value="Genomic_DNA"/>
</dbReference>
<keyword evidence="2" id="KW-1133">Transmembrane helix</keyword>
<keyword evidence="2" id="KW-0472">Membrane</keyword>
<dbReference type="InterPro" id="IPR051910">
    <property type="entry name" value="ComF/GntX_DNA_util-trans"/>
</dbReference>
<dbReference type="SUPFAM" id="SSF53271">
    <property type="entry name" value="PRTase-like"/>
    <property type="match status" value="1"/>
</dbReference>
<evidence type="ECO:0000256" key="1">
    <source>
        <dbReference type="ARBA" id="ARBA00008007"/>
    </source>
</evidence>
<evidence type="ECO:0000259" key="3">
    <source>
        <dbReference type="Pfam" id="PF00156"/>
    </source>
</evidence>
<dbReference type="PANTHER" id="PTHR47505:SF1">
    <property type="entry name" value="DNA UTILIZATION PROTEIN YHGH"/>
    <property type="match status" value="1"/>
</dbReference>
<dbReference type="Proteomes" id="UP000602653">
    <property type="component" value="Chromosome"/>
</dbReference>
<name>A0ABX7IFY0_9ACTO</name>
<sequence length="252" mass="27527">MAQGHRRRHATYVAGLITVVVSATFSRLWGRVCDIVFPRWCLGCGTPDESLCPQCHTAWAAPWWRAEADARYLVQFDSEGDDLVVFPVWGKARYAGVVSRGVVGWKHIRDRRADVAFRKLMASNVASLNVSEAFPAVRCGQVTVVPVASGRSRRRDGFRTTSILAQAVADVWAVPMIDGLRAVHRNEMSNTVAGRSHKSRGQRAVVDFRGRDIVLVDDVLTTGATMLGAKRAVESVGGRVVGAIVLAVTTRT</sequence>
<dbReference type="InterPro" id="IPR029057">
    <property type="entry name" value="PRTase-like"/>
</dbReference>
<dbReference type="RefSeq" id="WP_204423933.1">
    <property type="nucleotide sequence ID" value="NZ_CP070228.1"/>
</dbReference>